<sequence length="55" mass="6465">MNAAGQKLQLQGKKREPGSMMQRRPAMMVLCWGRLLLRRLVWQACGFCLLRRRGY</sequence>
<evidence type="ECO:0000313" key="2">
    <source>
        <dbReference type="Proteomes" id="UP000823388"/>
    </source>
</evidence>
<evidence type="ECO:0000313" key="1">
    <source>
        <dbReference type="EMBL" id="KAG2566239.1"/>
    </source>
</evidence>
<keyword evidence="2" id="KW-1185">Reference proteome</keyword>
<dbReference type="AlphaFoldDB" id="A0A8T0Q0W9"/>
<name>A0A8T0Q0W9_PANVG</name>
<gene>
    <name evidence="1" type="ORF">PVAP13_7NG201817</name>
</gene>
<organism evidence="1 2">
    <name type="scientific">Panicum virgatum</name>
    <name type="common">Blackwell switchgrass</name>
    <dbReference type="NCBI Taxonomy" id="38727"/>
    <lineage>
        <taxon>Eukaryota</taxon>
        <taxon>Viridiplantae</taxon>
        <taxon>Streptophyta</taxon>
        <taxon>Embryophyta</taxon>
        <taxon>Tracheophyta</taxon>
        <taxon>Spermatophyta</taxon>
        <taxon>Magnoliopsida</taxon>
        <taxon>Liliopsida</taxon>
        <taxon>Poales</taxon>
        <taxon>Poaceae</taxon>
        <taxon>PACMAD clade</taxon>
        <taxon>Panicoideae</taxon>
        <taxon>Panicodae</taxon>
        <taxon>Paniceae</taxon>
        <taxon>Panicinae</taxon>
        <taxon>Panicum</taxon>
        <taxon>Panicum sect. Hiantes</taxon>
    </lineage>
</organism>
<dbReference type="Proteomes" id="UP000823388">
    <property type="component" value="Chromosome 7N"/>
</dbReference>
<protein>
    <submittedName>
        <fullName evidence="1">Uncharacterized protein</fullName>
    </submittedName>
</protein>
<dbReference type="EMBL" id="CM029050">
    <property type="protein sequence ID" value="KAG2566239.1"/>
    <property type="molecule type" value="Genomic_DNA"/>
</dbReference>
<comment type="caution">
    <text evidence="1">The sequence shown here is derived from an EMBL/GenBank/DDBJ whole genome shotgun (WGS) entry which is preliminary data.</text>
</comment>
<reference evidence="1" key="1">
    <citation type="submission" date="2020-05" db="EMBL/GenBank/DDBJ databases">
        <title>WGS assembly of Panicum virgatum.</title>
        <authorList>
            <person name="Lovell J.T."/>
            <person name="Jenkins J."/>
            <person name="Shu S."/>
            <person name="Juenger T.E."/>
            <person name="Schmutz J."/>
        </authorList>
    </citation>
    <scope>NUCLEOTIDE SEQUENCE</scope>
    <source>
        <strain evidence="1">AP13</strain>
    </source>
</reference>
<accession>A0A8T0Q0W9</accession>
<proteinExistence type="predicted"/>